<evidence type="ECO:0000313" key="2">
    <source>
        <dbReference type="Proteomes" id="UP000250790"/>
    </source>
</evidence>
<proteinExistence type="predicted"/>
<organism evidence="1 2">
    <name type="scientific">Limnohabitans parvus II-B4</name>
    <dbReference type="NCBI Taxonomy" id="1293052"/>
    <lineage>
        <taxon>Bacteria</taxon>
        <taxon>Pseudomonadati</taxon>
        <taxon>Pseudomonadota</taxon>
        <taxon>Betaproteobacteria</taxon>
        <taxon>Burkholderiales</taxon>
        <taxon>Comamonadaceae</taxon>
        <taxon>Limnohabitans</taxon>
    </lineage>
</organism>
<dbReference type="AlphaFoldDB" id="A0A315EIK4"/>
<evidence type="ECO:0000313" key="1">
    <source>
        <dbReference type="EMBL" id="PUE55882.1"/>
    </source>
</evidence>
<dbReference type="RefSeq" id="WP_108311867.1">
    <property type="nucleotide sequence ID" value="NZ_NESN01000001.1"/>
</dbReference>
<accession>A0A315EIK4</accession>
<dbReference type="OrthoDB" id="8966078at2"/>
<dbReference type="EMBL" id="NESN01000001">
    <property type="protein sequence ID" value="PUE55882.1"/>
    <property type="molecule type" value="Genomic_DNA"/>
</dbReference>
<gene>
    <name evidence="1" type="ORF">B9Z37_02530</name>
</gene>
<comment type="caution">
    <text evidence="1">The sequence shown here is derived from an EMBL/GenBank/DDBJ whole genome shotgun (WGS) entry which is preliminary data.</text>
</comment>
<protein>
    <submittedName>
        <fullName evidence="1">Uncharacterized protein</fullName>
    </submittedName>
</protein>
<dbReference type="Proteomes" id="UP000250790">
    <property type="component" value="Unassembled WGS sequence"/>
</dbReference>
<keyword evidence="2" id="KW-1185">Reference proteome</keyword>
<reference evidence="1 2" key="1">
    <citation type="submission" date="2017-04" db="EMBL/GenBank/DDBJ databases">
        <title>Unexpected and diverse lifestyles within the genus Limnohabitans.</title>
        <authorList>
            <person name="Kasalicky V."/>
            <person name="Mehrshad M."/>
            <person name="Andrei S.-A."/>
            <person name="Salcher M."/>
            <person name="Kratochvilova H."/>
            <person name="Simek K."/>
            <person name="Ghai R."/>
        </authorList>
    </citation>
    <scope>NUCLEOTIDE SEQUENCE [LARGE SCALE GENOMIC DNA]</scope>
    <source>
        <strain evidence="1 2">II-B4</strain>
    </source>
</reference>
<sequence length="92" mass="10128">MSTDLDTLSRMTAALDACTRGELRQNDMIQLWRHGAATLPLPEKFGVVLADLLDRIEASALFSGESCSFSQQGLFDNLQLWAGKARDKLTTP</sequence>
<name>A0A315EIK4_9BURK</name>